<organism evidence="3 4">
    <name type="scientific">Thermaerobacter composti</name>
    <dbReference type="NCBI Taxonomy" id="554949"/>
    <lineage>
        <taxon>Bacteria</taxon>
        <taxon>Bacillati</taxon>
        <taxon>Bacillota</taxon>
        <taxon>Clostridia</taxon>
        <taxon>Eubacteriales</taxon>
        <taxon>Clostridiales Family XVII. Incertae Sedis</taxon>
        <taxon>Thermaerobacter</taxon>
    </lineage>
</organism>
<name>A0ABZ0QLN9_9FIRM</name>
<dbReference type="PANTHER" id="PTHR33164:SF103">
    <property type="entry name" value="REGULATORY PROTEIN MARR"/>
    <property type="match status" value="1"/>
</dbReference>
<evidence type="ECO:0000313" key="4">
    <source>
        <dbReference type="Proteomes" id="UP001304683"/>
    </source>
</evidence>
<dbReference type="Pfam" id="PF12802">
    <property type="entry name" value="MarR_2"/>
    <property type="match status" value="1"/>
</dbReference>
<protein>
    <submittedName>
        <fullName evidence="3">MarR family transcriptional regulator</fullName>
    </submittedName>
</protein>
<dbReference type="PROSITE" id="PS50995">
    <property type="entry name" value="HTH_MARR_2"/>
    <property type="match status" value="1"/>
</dbReference>
<dbReference type="RefSeq" id="WP_318750244.1">
    <property type="nucleotide sequence ID" value="NZ_CP132508.1"/>
</dbReference>
<evidence type="ECO:0000256" key="1">
    <source>
        <dbReference type="SAM" id="MobiDB-lite"/>
    </source>
</evidence>
<dbReference type="SMART" id="SM00347">
    <property type="entry name" value="HTH_MARR"/>
    <property type="match status" value="1"/>
</dbReference>
<gene>
    <name evidence="3" type="ORF">Q5761_08480</name>
</gene>
<feature type="domain" description="HTH marR-type" evidence="2">
    <location>
        <begin position="7"/>
        <end position="142"/>
    </location>
</feature>
<dbReference type="PANTHER" id="PTHR33164">
    <property type="entry name" value="TRANSCRIPTIONAL REGULATOR, MARR FAMILY"/>
    <property type="match status" value="1"/>
</dbReference>
<dbReference type="InterPro" id="IPR039422">
    <property type="entry name" value="MarR/SlyA-like"/>
</dbReference>
<keyword evidence="4" id="KW-1185">Reference proteome</keyword>
<accession>A0ABZ0QLN9</accession>
<dbReference type="InterPro" id="IPR036390">
    <property type="entry name" value="WH_DNA-bd_sf"/>
</dbReference>
<dbReference type="InterPro" id="IPR036388">
    <property type="entry name" value="WH-like_DNA-bd_sf"/>
</dbReference>
<dbReference type="InterPro" id="IPR000835">
    <property type="entry name" value="HTH_MarR-typ"/>
</dbReference>
<feature type="region of interest" description="Disordered" evidence="1">
    <location>
        <begin position="147"/>
        <end position="171"/>
    </location>
</feature>
<dbReference type="EMBL" id="CP132508">
    <property type="protein sequence ID" value="WPD18403.1"/>
    <property type="molecule type" value="Genomic_DNA"/>
</dbReference>
<reference evidence="3 4" key="1">
    <citation type="submission" date="2023-08" db="EMBL/GenBank/DDBJ databases">
        <title>Genome sequence of Thermaerobacter compostii strain Ins1, a spore-forming filamentous bacterium isolated from a deep geothermal reservoir.</title>
        <authorList>
            <person name="Bregnard D."/>
            <person name="Gonzalez D."/>
            <person name="Junier P."/>
        </authorList>
    </citation>
    <scope>NUCLEOTIDE SEQUENCE [LARGE SCALE GENOMIC DNA]</scope>
    <source>
        <strain evidence="3 4">Ins1</strain>
    </source>
</reference>
<evidence type="ECO:0000259" key="2">
    <source>
        <dbReference type="PROSITE" id="PS50995"/>
    </source>
</evidence>
<dbReference type="Proteomes" id="UP001304683">
    <property type="component" value="Chromosome"/>
</dbReference>
<dbReference type="Gene3D" id="1.10.10.10">
    <property type="entry name" value="Winged helix-like DNA-binding domain superfamily/Winged helix DNA-binding domain"/>
    <property type="match status" value="1"/>
</dbReference>
<dbReference type="SUPFAM" id="SSF46785">
    <property type="entry name" value="Winged helix' DNA-binding domain"/>
    <property type="match status" value="1"/>
</dbReference>
<sequence length="171" mass="18794">MVPSLTAQDCARGITEVVPRLMRLIRRQMRRHQPGRLSVPQFRTLLYLHHHPGASLSAVAEHLGVARPTASALVNRLVQRGLVTRNIDPAERRRVVLHLTDAGRQDLEVARRRTEAELAERLAGFRPEELAALAAGLRLLERVAAEVAEPASAGGRAKPAGPRLPEEVEEG</sequence>
<evidence type="ECO:0000313" key="3">
    <source>
        <dbReference type="EMBL" id="WPD18403.1"/>
    </source>
</evidence>
<proteinExistence type="predicted"/>